<reference evidence="2" key="1">
    <citation type="submission" date="2022-10" db="EMBL/GenBank/DDBJ databases">
        <authorList>
            <person name="Byrne P K."/>
        </authorList>
    </citation>
    <scope>NUCLEOTIDE SEQUENCE</scope>
    <source>
        <strain evidence="2">CBS7001</strain>
    </source>
</reference>
<proteinExistence type="predicted"/>
<dbReference type="Proteomes" id="UP001162090">
    <property type="component" value="Chromosome 4"/>
</dbReference>
<organism evidence="2 3">
    <name type="scientific">Saccharomyces uvarum</name>
    <name type="common">Yeast</name>
    <name type="synonym">Saccharomyces bayanus var. uvarum</name>
    <dbReference type="NCBI Taxonomy" id="230603"/>
    <lineage>
        <taxon>Eukaryota</taxon>
        <taxon>Fungi</taxon>
        <taxon>Dikarya</taxon>
        <taxon>Ascomycota</taxon>
        <taxon>Saccharomycotina</taxon>
        <taxon>Saccharomycetes</taxon>
        <taxon>Saccharomycetales</taxon>
        <taxon>Saccharomycetaceae</taxon>
        <taxon>Saccharomyces</taxon>
    </lineage>
</organism>
<gene>
    <name evidence="2" type="primary">SUVC04G2810</name>
    <name evidence="2" type="ORF">SUVC_04G2810</name>
</gene>
<protein>
    <submittedName>
        <fullName evidence="2">Uncharacterized protein</fullName>
    </submittedName>
</protein>
<evidence type="ECO:0000313" key="2">
    <source>
        <dbReference type="EMBL" id="CAI4058626.1"/>
    </source>
</evidence>
<keyword evidence="1" id="KW-1133">Transmembrane helix</keyword>
<name>A0AA35JGU8_SACUV</name>
<keyword evidence="1" id="KW-0812">Transmembrane</keyword>
<evidence type="ECO:0000256" key="1">
    <source>
        <dbReference type="SAM" id="Phobius"/>
    </source>
</evidence>
<keyword evidence="1" id="KW-0472">Membrane</keyword>
<sequence length="401" mass="45800">MEKLDIENAFPYEYGLDFRKTRREIINSAKNETAYLFFNIKRIMYCVLKYSYTFISSLLDSAKLIMDHVVTIGSRNFAPRLQIDAGKSDDQEDIWASTIILGIIIGYTISFFRKKKTFLKRPKGPTKLTKGYSEHDKPISIVINFMRNDSGGGNDSIGGKDTEELMGSQLDESVLNSHIPNIEILDETDQILKHDFYEMYDPLNGETANADALKLPIQLSRGFEADSNDISTASLGGARLEQTKSYNNVKHGPVWHLIENNSFRLRQPKEDIYNATASRFCNQNNGVIMNEQVFSLHGPELVMTARLCVEIDKELISFFIESVLFKKSKVLKEKQDQLEEVTHKELICYDQNRSLAIIYHFPKIGKQGFTFTKPNIPTYSKKSLSDSKNAALILLWYSTHL</sequence>
<dbReference type="EMBL" id="OX365915">
    <property type="protein sequence ID" value="CAI4058626.1"/>
    <property type="molecule type" value="Genomic_DNA"/>
</dbReference>
<evidence type="ECO:0000313" key="3">
    <source>
        <dbReference type="Proteomes" id="UP001162090"/>
    </source>
</evidence>
<dbReference type="AlphaFoldDB" id="A0AA35JGU8"/>
<accession>A0AA35JGU8</accession>
<feature type="transmembrane region" description="Helical" evidence="1">
    <location>
        <begin position="94"/>
        <end position="112"/>
    </location>
</feature>